<evidence type="ECO:0000313" key="2">
    <source>
        <dbReference type="Proteomes" id="UP001066276"/>
    </source>
</evidence>
<reference evidence="1" key="1">
    <citation type="journal article" date="2022" name="bioRxiv">
        <title>Sequencing and chromosome-scale assembly of the giantPleurodeles waltlgenome.</title>
        <authorList>
            <person name="Brown T."/>
            <person name="Elewa A."/>
            <person name="Iarovenko S."/>
            <person name="Subramanian E."/>
            <person name="Araus A.J."/>
            <person name="Petzold A."/>
            <person name="Susuki M."/>
            <person name="Suzuki K.-i.T."/>
            <person name="Hayashi T."/>
            <person name="Toyoda A."/>
            <person name="Oliveira C."/>
            <person name="Osipova E."/>
            <person name="Leigh N.D."/>
            <person name="Simon A."/>
            <person name="Yun M.H."/>
        </authorList>
    </citation>
    <scope>NUCLEOTIDE SEQUENCE</scope>
    <source>
        <strain evidence="1">20211129_DDA</strain>
        <tissue evidence="1">Liver</tissue>
    </source>
</reference>
<dbReference type="AlphaFoldDB" id="A0AAV7KVE8"/>
<organism evidence="1 2">
    <name type="scientific">Pleurodeles waltl</name>
    <name type="common">Iberian ribbed newt</name>
    <dbReference type="NCBI Taxonomy" id="8319"/>
    <lineage>
        <taxon>Eukaryota</taxon>
        <taxon>Metazoa</taxon>
        <taxon>Chordata</taxon>
        <taxon>Craniata</taxon>
        <taxon>Vertebrata</taxon>
        <taxon>Euteleostomi</taxon>
        <taxon>Amphibia</taxon>
        <taxon>Batrachia</taxon>
        <taxon>Caudata</taxon>
        <taxon>Salamandroidea</taxon>
        <taxon>Salamandridae</taxon>
        <taxon>Pleurodelinae</taxon>
        <taxon>Pleurodeles</taxon>
    </lineage>
</organism>
<dbReference type="EMBL" id="JANPWB010000016">
    <property type="protein sequence ID" value="KAJ1083446.1"/>
    <property type="molecule type" value="Genomic_DNA"/>
</dbReference>
<comment type="caution">
    <text evidence="1">The sequence shown here is derived from an EMBL/GenBank/DDBJ whole genome shotgun (WGS) entry which is preliminary data.</text>
</comment>
<dbReference type="Proteomes" id="UP001066276">
    <property type="component" value="Chromosome 12"/>
</dbReference>
<evidence type="ECO:0000313" key="1">
    <source>
        <dbReference type="EMBL" id="KAJ1083446.1"/>
    </source>
</evidence>
<accession>A0AAV7KVE8</accession>
<protein>
    <submittedName>
        <fullName evidence="1">Uncharacterized protein</fullName>
    </submittedName>
</protein>
<proteinExistence type="predicted"/>
<name>A0AAV7KVE8_PLEWA</name>
<gene>
    <name evidence="1" type="ORF">NDU88_003605</name>
</gene>
<sequence>MTAAHSMTSGAHFDCAEDVLIGSNAESPPRSHPLTVCHQHSCFRVPGSPHSEGASYCAFDTFTTEDALCLRIIEGCQSESLRRHLLKKCYSLDEIEEMMRVNDQAEEPAKKMEAGKLEK</sequence>
<keyword evidence="2" id="KW-1185">Reference proteome</keyword>